<feature type="binding site" evidence="5">
    <location>
        <begin position="60"/>
        <end position="62"/>
    </location>
    <ligand>
        <name>substrate</name>
    </ligand>
</feature>
<name>W0SFI7_9PROT</name>
<dbReference type="InterPro" id="IPR050084">
    <property type="entry name" value="NADPH_dep_7-cyano-7-deazaG_red"/>
</dbReference>
<dbReference type="KEGG" id="shd:SUTH_01738"/>
<protein>
    <recommendedName>
        <fullName evidence="5">NADPH-dependent 7-cyano-7-deazaguanine reductase</fullName>
        <ecNumber evidence="5">1.7.1.13</ecNumber>
    </recommendedName>
    <alternativeName>
        <fullName evidence="5">7-cyano-7-carbaguanine reductase</fullName>
    </alternativeName>
    <alternativeName>
        <fullName evidence="5">NADPH-dependent nitrile oxidoreductase</fullName>
    </alternativeName>
    <alternativeName>
        <fullName evidence="5">PreQ(0) reductase</fullName>
    </alternativeName>
</protein>
<keyword evidence="4 5" id="KW-0560">Oxidoreductase</keyword>
<keyword evidence="1 5" id="KW-0963">Cytoplasm</keyword>
<dbReference type="GO" id="GO:0033739">
    <property type="term" value="F:preQ1 synthase activity"/>
    <property type="evidence" value="ECO:0007669"/>
    <property type="project" value="UniProtKB-UniRule"/>
</dbReference>
<dbReference type="InterPro" id="IPR029500">
    <property type="entry name" value="QueF"/>
</dbReference>
<comment type="subcellular location">
    <subcellularLocation>
        <location evidence="5">Cytoplasm</location>
    </subcellularLocation>
</comment>
<dbReference type="Proteomes" id="UP000031637">
    <property type="component" value="Chromosome"/>
</dbReference>
<comment type="function">
    <text evidence="5">Catalyzes the NADPH-dependent reduction of 7-cyano-7-deazaguanine (preQ0) to 7-aminomethyl-7-deazaguanine (preQ1).</text>
</comment>
<dbReference type="InterPro" id="IPR016856">
    <property type="entry name" value="QueF_type1"/>
</dbReference>
<comment type="catalytic activity">
    <reaction evidence="5">
        <text>7-aminomethyl-7-carbaguanine + 2 NADP(+) = 7-cyano-7-carbaguanine + 2 NADPH + 3 H(+)</text>
        <dbReference type="Rhea" id="RHEA:13409"/>
        <dbReference type="ChEBI" id="CHEBI:15378"/>
        <dbReference type="ChEBI" id="CHEBI:45075"/>
        <dbReference type="ChEBI" id="CHEBI:57783"/>
        <dbReference type="ChEBI" id="CHEBI:58349"/>
        <dbReference type="ChEBI" id="CHEBI:58703"/>
        <dbReference type="EC" id="1.7.1.13"/>
    </reaction>
</comment>
<dbReference type="SUPFAM" id="SSF55620">
    <property type="entry name" value="Tetrahydrobiopterin biosynthesis enzymes-like"/>
    <property type="match status" value="1"/>
</dbReference>
<dbReference type="OrthoDB" id="9789995at2"/>
<dbReference type="HAMAP" id="MF_00818">
    <property type="entry name" value="QueF_type1"/>
    <property type="match status" value="1"/>
</dbReference>
<proteinExistence type="inferred from homology"/>
<gene>
    <name evidence="5" type="primary">queF</name>
    <name evidence="6" type="ORF">SUTH_01738</name>
</gene>
<organism evidence="6 7">
    <name type="scientific">Sulfuritalea hydrogenivorans sk43H</name>
    <dbReference type="NCBI Taxonomy" id="1223802"/>
    <lineage>
        <taxon>Bacteria</taxon>
        <taxon>Pseudomonadati</taxon>
        <taxon>Pseudomonadota</taxon>
        <taxon>Betaproteobacteria</taxon>
        <taxon>Nitrosomonadales</taxon>
        <taxon>Sterolibacteriaceae</taxon>
        <taxon>Sulfuritalea</taxon>
    </lineage>
</organism>
<feature type="active site" description="Proton donor" evidence="5">
    <location>
        <position position="45"/>
    </location>
</feature>
<evidence type="ECO:0000256" key="5">
    <source>
        <dbReference type="HAMAP-Rule" id="MF_00818"/>
    </source>
</evidence>
<keyword evidence="3 5" id="KW-0521">NADP</keyword>
<dbReference type="PANTHER" id="PTHR34354:SF1">
    <property type="entry name" value="NADPH-DEPENDENT 7-CYANO-7-DEAZAGUANINE REDUCTASE"/>
    <property type="match status" value="1"/>
</dbReference>
<dbReference type="EC" id="1.7.1.13" evidence="5"/>
<dbReference type="UniPathway" id="UPA00392"/>
<dbReference type="PANTHER" id="PTHR34354">
    <property type="entry name" value="NADPH-DEPENDENT 7-CYANO-7-DEAZAGUANINE REDUCTASE"/>
    <property type="match status" value="1"/>
</dbReference>
<dbReference type="PIRSF" id="PIRSF027377">
    <property type="entry name" value="Nitrile_oxidored_QueF"/>
    <property type="match status" value="1"/>
</dbReference>
<keyword evidence="7" id="KW-1185">Reference proteome</keyword>
<dbReference type="AlphaFoldDB" id="W0SFI7"/>
<dbReference type="Gene3D" id="3.30.1130.10">
    <property type="match status" value="1"/>
</dbReference>
<dbReference type="Pfam" id="PF14489">
    <property type="entry name" value="QueF"/>
    <property type="match status" value="1"/>
</dbReference>
<accession>W0SFI7</accession>
<evidence type="ECO:0000256" key="2">
    <source>
        <dbReference type="ARBA" id="ARBA00022785"/>
    </source>
</evidence>
<dbReference type="EMBL" id="AP012547">
    <property type="protein sequence ID" value="BAO29530.1"/>
    <property type="molecule type" value="Genomic_DNA"/>
</dbReference>
<dbReference type="STRING" id="1223802.SUTH_01738"/>
<dbReference type="GO" id="GO:0005737">
    <property type="term" value="C:cytoplasm"/>
    <property type="evidence" value="ECO:0007669"/>
    <property type="project" value="UniProtKB-SubCell"/>
</dbReference>
<comment type="similarity">
    <text evidence="5">Belongs to the GTP cyclohydrolase I family. QueF type 1 subfamily.</text>
</comment>
<feature type="active site" description="Thioimide intermediate" evidence="5">
    <location>
        <position position="38"/>
    </location>
</feature>
<evidence type="ECO:0000256" key="1">
    <source>
        <dbReference type="ARBA" id="ARBA00022490"/>
    </source>
</evidence>
<evidence type="ECO:0000313" key="6">
    <source>
        <dbReference type="EMBL" id="BAO29530.1"/>
    </source>
</evidence>
<comment type="pathway">
    <text evidence="5">tRNA modification; tRNA-queuosine biosynthesis.</text>
</comment>
<sequence length="143" mass="16477">MPKPAIPTRAKSLETFANPASHRDYQIHMEIPEFTCLCPKTGQPDFAVLTLDYIADRLCVELKSLKLYIWSFREEGHFHEDVTNRILDDLVKATRPRFMRLTARFYVRGGIFTNVVAEHRKKGWKPAAKVELAEFPAQSNTRG</sequence>
<evidence type="ECO:0000256" key="4">
    <source>
        <dbReference type="ARBA" id="ARBA00023002"/>
    </source>
</evidence>
<dbReference type="RefSeq" id="WP_041098594.1">
    <property type="nucleotide sequence ID" value="NZ_AP012547.1"/>
</dbReference>
<reference evidence="6 7" key="1">
    <citation type="journal article" date="2014" name="Syst. Appl. Microbiol.">
        <title>Complete genomes of freshwater sulfur oxidizers Sulfuricella denitrificans skB26 and Sulfuritalea hydrogenivorans sk43H: genetic insights into the sulfur oxidation pathway of betaproteobacteria.</title>
        <authorList>
            <person name="Watanabe T."/>
            <person name="Kojima H."/>
            <person name="Fukui M."/>
        </authorList>
    </citation>
    <scope>NUCLEOTIDE SEQUENCE [LARGE SCALE GENOMIC DNA]</scope>
    <source>
        <strain evidence="6">DSM22779</strain>
    </source>
</reference>
<evidence type="ECO:0000313" key="7">
    <source>
        <dbReference type="Proteomes" id="UP000031637"/>
    </source>
</evidence>
<evidence type="ECO:0000256" key="3">
    <source>
        <dbReference type="ARBA" id="ARBA00022857"/>
    </source>
</evidence>
<dbReference type="GO" id="GO:0008616">
    <property type="term" value="P:tRNA queuosine(34) biosynthetic process"/>
    <property type="evidence" value="ECO:0007669"/>
    <property type="project" value="UniProtKB-UniRule"/>
</dbReference>
<dbReference type="HOGENOM" id="CLU_102489_1_0_4"/>
<dbReference type="InterPro" id="IPR043133">
    <property type="entry name" value="GTP-CH-I_C/QueF"/>
</dbReference>
<keyword evidence="2 5" id="KW-0671">Queuosine biosynthesis</keyword>
<dbReference type="NCBIfam" id="TIGR03139">
    <property type="entry name" value="QueF-II"/>
    <property type="match status" value="1"/>
</dbReference>
<feature type="binding site" evidence="5">
    <location>
        <begin position="79"/>
        <end position="80"/>
    </location>
    <ligand>
        <name>substrate</name>
    </ligand>
</feature>